<accession>A0A833VN85</accession>
<sequence length="345" mass="36496">MEAVVCTKLGDPSLPLTDQDAPIIVSSSHPIPPLTSATSVRVRVVATSLNFANYLQILGKYQEKLPLPFVPGSDYSGIVDAVGDSVNSFKVGDRVCSLADVGSFAEFIVTDQKNLFLVPDGCDLVAAGALPVAFGTSHVALVHRAQLKAGQVLLVLGAAGGVGLSAIQIGKVCGAVVIAVARGTEKLQFLKSMGVDHVVDSSKESVIDSVKSFLKTRKLAGVDVLYDPVGGKLTKESMKVLNWGAHILIIGFASGEVPVVPANIALVKNWTVHGLYWGSHRIHRPHVLIDSLNELLQWLSKGVISVNISHSYPLSKANLAFATLKDRKVLGKVMLVMGASPKAKL</sequence>
<dbReference type="InterPro" id="IPR011032">
    <property type="entry name" value="GroES-like_sf"/>
</dbReference>
<dbReference type="OrthoDB" id="10257049at2759"/>
<dbReference type="InterPro" id="IPR013149">
    <property type="entry name" value="ADH-like_C"/>
</dbReference>
<dbReference type="CDD" id="cd08241">
    <property type="entry name" value="QOR1"/>
    <property type="match status" value="1"/>
</dbReference>
<dbReference type="SMART" id="SM00829">
    <property type="entry name" value="PKS_ER"/>
    <property type="match status" value="1"/>
</dbReference>
<comment type="subunit">
    <text evidence="1">Homodimer.</text>
</comment>
<dbReference type="InterPro" id="IPR002364">
    <property type="entry name" value="Quin_OxRdtase/zeta-crystal_CS"/>
</dbReference>
<dbReference type="InterPro" id="IPR036291">
    <property type="entry name" value="NAD(P)-bd_dom_sf"/>
</dbReference>
<dbReference type="PROSITE" id="PS01162">
    <property type="entry name" value="QOR_ZETA_CRYSTAL"/>
    <property type="match status" value="1"/>
</dbReference>
<dbReference type="SUPFAM" id="SSF50129">
    <property type="entry name" value="GroES-like"/>
    <property type="match status" value="1"/>
</dbReference>
<evidence type="ECO:0000313" key="3">
    <source>
        <dbReference type="EMBL" id="KAF3334050.1"/>
    </source>
</evidence>
<dbReference type="SUPFAM" id="SSF51735">
    <property type="entry name" value="NAD(P)-binding Rossmann-fold domains"/>
    <property type="match status" value="1"/>
</dbReference>
<dbReference type="PANTHER" id="PTHR43677">
    <property type="entry name" value="SHORT-CHAIN DEHYDROGENASE/REDUCTASE"/>
    <property type="match status" value="1"/>
</dbReference>
<dbReference type="EMBL" id="SWLB01000010">
    <property type="protein sequence ID" value="KAF3334050.1"/>
    <property type="molecule type" value="Genomic_DNA"/>
</dbReference>
<organism evidence="3 4">
    <name type="scientific">Carex littledalei</name>
    <dbReference type="NCBI Taxonomy" id="544730"/>
    <lineage>
        <taxon>Eukaryota</taxon>
        <taxon>Viridiplantae</taxon>
        <taxon>Streptophyta</taxon>
        <taxon>Embryophyta</taxon>
        <taxon>Tracheophyta</taxon>
        <taxon>Spermatophyta</taxon>
        <taxon>Magnoliopsida</taxon>
        <taxon>Liliopsida</taxon>
        <taxon>Poales</taxon>
        <taxon>Cyperaceae</taxon>
        <taxon>Cyperoideae</taxon>
        <taxon>Cariceae</taxon>
        <taxon>Carex</taxon>
        <taxon>Carex subgen. Euthyceras</taxon>
    </lineage>
</organism>
<evidence type="ECO:0000313" key="4">
    <source>
        <dbReference type="Proteomes" id="UP000623129"/>
    </source>
</evidence>
<dbReference type="Pfam" id="PF00107">
    <property type="entry name" value="ADH_zinc_N"/>
    <property type="match status" value="1"/>
</dbReference>
<dbReference type="InterPro" id="IPR013154">
    <property type="entry name" value="ADH-like_N"/>
</dbReference>
<protein>
    <submittedName>
        <fullName evidence="3">Quinone oxidoreductase-like protein 2 isoform X1</fullName>
    </submittedName>
</protein>
<keyword evidence="4" id="KW-1185">Reference proteome</keyword>
<proteinExistence type="predicted"/>
<comment type="caution">
    <text evidence="3">The sequence shown here is derived from an EMBL/GenBank/DDBJ whole genome shotgun (WGS) entry which is preliminary data.</text>
</comment>
<dbReference type="AlphaFoldDB" id="A0A833VN85"/>
<dbReference type="GO" id="GO:0016491">
    <property type="term" value="F:oxidoreductase activity"/>
    <property type="evidence" value="ECO:0007669"/>
    <property type="project" value="InterPro"/>
</dbReference>
<feature type="domain" description="Enoyl reductase (ER)" evidence="2">
    <location>
        <begin position="17"/>
        <end position="335"/>
    </location>
</feature>
<dbReference type="Gene3D" id="3.90.180.10">
    <property type="entry name" value="Medium-chain alcohol dehydrogenases, catalytic domain"/>
    <property type="match status" value="1"/>
</dbReference>
<gene>
    <name evidence="3" type="ORF">FCM35_KLT01741</name>
</gene>
<dbReference type="InterPro" id="IPR051397">
    <property type="entry name" value="Zn-ADH-like_protein"/>
</dbReference>
<reference evidence="3" key="1">
    <citation type="submission" date="2020-01" db="EMBL/GenBank/DDBJ databases">
        <title>Genome sequence of Kobresia littledalei, the first chromosome-level genome in the family Cyperaceae.</title>
        <authorList>
            <person name="Qu G."/>
        </authorList>
    </citation>
    <scope>NUCLEOTIDE SEQUENCE</scope>
    <source>
        <strain evidence="3">C.B.Clarke</strain>
        <tissue evidence="3">Leaf</tissue>
    </source>
</reference>
<evidence type="ECO:0000259" key="2">
    <source>
        <dbReference type="SMART" id="SM00829"/>
    </source>
</evidence>
<dbReference type="PANTHER" id="PTHR43677:SF4">
    <property type="entry name" value="QUINONE OXIDOREDUCTASE-LIKE PROTEIN 2"/>
    <property type="match status" value="1"/>
</dbReference>
<name>A0A833VN85_9POAL</name>
<dbReference type="GO" id="GO:0008270">
    <property type="term" value="F:zinc ion binding"/>
    <property type="evidence" value="ECO:0007669"/>
    <property type="project" value="InterPro"/>
</dbReference>
<dbReference type="InterPro" id="IPR020843">
    <property type="entry name" value="ER"/>
</dbReference>
<dbReference type="Gene3D" id="3.40.50.720">
    <property type="entry name" value="NAD(P)-binding Rossmann-like Domain"/>
    <property type="match status" value="1"/>
</dbReference>
<dbReference type="Proteomes" id="UP000623129">
    <property type="component" value="Unassembled WGS sequence"/>
</dbReference>
<dbReference type="Pfam" id="PF08240">
    <property type="entry name" value="ADH_N"/>
    <property type="match status" value="1"/>
</dbReference>
<evidence type="ECO:0000256" key="1">
    <source>
        <dbReference type="ARBA" id="ARBA00011738"/>
    </source>
</evidence>